<dbReference type="Proteomes" id="UP000646365">
    <property type="component" value="Unassembled WGS sequence"/>
</dbReference>
<dbReference type="PANTHER" id="PTHR13604:SF0">
    <property type="entry name" value="ABASIC SITE PROCESSING PROTEIN HMCES"/>
    <property type="match status" value="1"/>
</dbReference>
<keyword evidence="7" id="KW-0456">Lyase</keyword>
<sequence>MCGRLFQTSPPKRLAELFGTANPLSNAPPRYNAAPTDALLTVRFNPKTGERALDPLRWGLVPHWARDPKIGASLNNARAETIREKPAFRDAFARRRCLVPADGFYEWHRPTEGAKQPYAFAHPANDAGERPPLALAGLWEAWRDADGQILRTVTLVTTAANAVMAPIHHRMPVIVMPEDWPVWLGEAVGDAVALMRPCAEPLLDLWPVGPAVGNIRNQGAELPLPLVSSR</sequence>
<evidence type="ECO:0000256" key="3">
    <source>
        <dbReference type="ARBA" id="ARBA00022763"/>
    </source>
</evidence>
<dbReference type="GO" id="GO:0016829">
    <property type="term" value="F:lyase activity"/>
    <property type="evidence" value="ECO:0007669"/>
    <property type="project" value="UniProtKB-KW"/>
</dbReference>
<keyword evidence="2 8" id="KW-0645">Protease</keyword>
<evidence type="ECO:0000313" key="9">
    <source>
        <dbReference type="EMBL" id="GGF27590.1"/>
    </source>
</evidence>
<reference evidence="9" key="2">
    <citation type="submission" date="2020-09" db="EMBL/GenBank/DDBJ databases">
        <authorList>
            <person name="Sun Q."/>
            <person name="Zhou Y."/>
        </authorList>
    </citation>
    <scope>NUCLEOTIDE SEQUENCE</scope>
    <source>
        <strain evidence="9">CGMCC 1.15725</strain>
    </source>
</reference>
<accession>A0A8J3E4J2</accession>
<dbReference type="GO" id="GO:0106300">
    <property type="term" value="P:protein-DNA covalent cross-linking repair"/>
    <property type="evidence" value="ECO:0007669"/>
    <property type="project" value="InterPro"/>
</dbReference>
<keyword evidence="6" id="KW-0238">DNA-binding</keyword>
<evidence type="ECO:0000256" key="5">
    <source>
        <dbReference type="ARBA" id="ARBA00023124"/>
    </source>
</evidence>
<dbReference type="GO" id="GO:0008233">
    <property type="term" value="F:peptidase activity"/>
    <property type="evidence" value="ECO:0007669"/>
    <property type="project" value="UniProtKB-KW"/>
</dbReference>
<comment type="similarity">
    <text evidence="1 8">Belongs to the SOS response-associated peptidase family.</text>
</comment>
<dbReference type="PANTHER" id="PTHR13604">
    <property type="entry name" value="DC12-RELATED"/>
    <property type="match status" value="1"/>
</dbReference>
<keyword evidence="5" id="KW-0190">Covalent protein-DNA linkage</keyword>
<dbReference type="GO" id="GO:0003697">
    <property type="term" value="F:single-stranded DNA binding"/>
    <property type="evidence" value="ECO:0007669"/>
    <property type="project" value="InterPro"/>
</dbReference>
<dbReference type="SUPFAM" id="SSF143081">
    <property type="entry name" value="BB1717-like"/>
    <property type="match status" value="1"/>
</dbReference>
<evidence type="ECO:0000256" key="2">
    <source>
        <dbReference type="ARBA" id="ARBA00022670"/>
    </source>
</evidence>
<evidence type="ECO:0000256" key="7">
    <source>
        <dbReference type="ARBA" id="ARBA00023239"/>
    </source>
</evidence>
<dbReference type="Gene3D" id="3.90.1680.10">
    <property type="entry name" value="SOS response associated peptidase-like"/>
    <property type="match status" value="1"/>
</dbReference>
<name>A0A8J3E4J2_9PROT</name>
<dbReference type="InterPro" id="IPR003738">
    <property type="entry name" value="SRAP"/>
</dbReference>
<keyword evidence="3" id="KW-0227">DNA damage</keyword>
<organism evidence="9 10">
    <name type="scientific">Aliidongia dinghuensis</name>
    <dbReference type="NCBI Taxonomy" id="1867774"/>
    <lineage>
        <taxon>Bacteria</taxon>
        <taxon>Pseudomonadati</taxon>
        <taxon>Pseudomonadota</taxon>
        <taxon>Alphaproteobacteria</taxon>
        <taxon>Rhodospirillales</taxon>
        <taxon>Dongiaceae</taxon>
        <taxon>Aliidongia</taxon>
    </lineage>
</organism>
<evidence type="ECO:0000256" key="4">
    <source>
        <dbReference type="ARBA" id="ARBA00022801"/>
    </source>
</evidence>
<keyword evidence="4 8" id="KW-0378">Hydrolase</keyword>
<evidence type="ECO:0000256" key="8">
    <source>
        <dbReference type="RuleBase" id="RU364100"/>
    </source>
</evidence>
<evidence type="ECO:0000256" key="6">
    <source>
        <dbReference type="ARBA" id="ARBA00023125"/>
    </source>
</evidence>
<proteinExistence type="inferred from homology"/>
<keyword evidence="10" id="KW-1185">Reference proteome</keyword>
<dbReference type="RefSeq" id="WP_189048421.1">
    <property type="nucleotide sequence ID" value="NZ_BMJQ01000009.1"/>
</dbReference>
<comment type="caution">
    <text evidence="9">The sequence shown here is derived from an EMBL/GenBank/DDBJ whole genome shotgun (WGS) entry which is preliminary data.</text>
</comment>
<dbReference type="InterPro" id="IPR036590">
    <property type="entry name" value="SRAP-like"/>
</dbReference>
<gene>
    <name evidence="9" type="ORF">GCM10011611_37010</name>
</gene>
<protein>
    <recommendedName>
        <fullName evidence="8">Abasic site processing protein</fullName>
        <ecNumber evidence="8">3.4.-.-</ecNumber>
    </recommendedName>
</protein>
<dbReference type="EMBL" id="BMJQ01000009">
    <property type="protein sequence ID" value="GGF27590.1"/>
    <property type="molecule type" value="Genomic_DNA"/>
</dbReference>
<dbReference type="GO" id="GO:0006508">
    <property type="term" value="P:proteolysis"/>
    <property type="evidence" value="ECO:0007669"/>
    <property type="project" value="UniProtKB-KW"/>
</dbReference>
<dbReference type="EC" id="3.4.-.-" evidence="8"/>
<reference evidence="9" key="1">
    <citation type="journal article" date="2014" name="Int. J. Syst. Evol. Microbiol.">
        <title>Complete genome sequence of Corynebacterium casei LMG S-19264T (=DSM 44701T), isolated from a smear-ripened cheese.</title>
        <authorList>
            <consortium name="US DOE Joint Genome Institute (JGI-PGF)"/>
            <person name="Walter F."/>
            <person name="Albersmeier A."/>
            <person name="Kalinowski J."/>
            <person name="Ruckert C."/>
        </authorList>
    </citation>
    <scope>NUCLEOTIDE SEQUENCE</scope>
    <source>
        <strain evidence="9">CGMCC 1.15725</strain>
    </source>
</reference>
<dbReference type="Pfam" id="PF02586">
    <property type="entry name" value="SRAP"/>
    <property type="match status" value="1"/>
</dbReference>
<evidence type="ECO:0000313" key="10">
    <source>
        <dbReference type="Proteomes" id="UP000646365"/>
    </source>
</evidence>
<evidence type="ECO:0000256" key="1">
    <source>
        <dbReference type="ARBA" id="ARBA00008136"/>
    </source>
</evidence>
<dbReference type="AlphaFoldDB" id="A0A8J3E4J2"/>